<dbReference type="Proteomes" id="UP000016933">
    <property type="component" value="Unassembled WGS sequence"/>
</dbReference>
<gene>
    <name evidence="7" type="ORF">DOTSEDRAFT_80417</name>
</gene>
<dbReference type="OMA" id="CDRWRLA"/>
<evidence type="ECO:0000313" key="8">
    <source>
        <dbReference type="Proteomes" id="UP000016933"/>
    </source>
</evidence>
<organism evidence="7 8">
    <name type="scientific">Dothistroma septosporum (strain NZE10 / CBS 128990)</name>
    <name type="common">Red band needle blight fungus</name>
    <name type="synonym">Mycosphaerella pini</name>
    <dbReference type="NCBI Taxonomy" id="675120"/>
    <lineage>
        <taxon>Eukaryota</taxon>
        <taxon>Fungi</taxon>
        <taxon>Dikarya</taxon>
        <taxon>Ascomycota</taxon>
        <taxon>Pezizomycotina</taxon>
        <taxon>Dothideomycetes</taxon>
        <taxon>Dothideomycetidae</taxon>
        <taxon>Mycosphaerellales</taxon>
        <taxon>Mycosphaerellaceae</taxon>
        <taxon>Dothistroma</taxon>
    </lineage>
</organism>
<dbReference type="GO" id="GO:0071949">
    <property type="term" value="F:FAD binding"/>
    <property type="evidence" value="ECO:0007669"/>
    <property type="project" value="InterPro"/>
</dbReference>
<keyword evidence="4" id="KW-0560">Oxidoreductase</keyword>
<dbReference type="STRING" id="675120.M2WL96"/>
<dbReference type="Gene3D" id="3.50.50.60">
    <property type="entry name" value="FAD/NAD(P)-binding domain"/>
    <property type="match status" value="1"/>
</dbReference>
<feature type="domain" description="FAD-binding" evidence="6">
    <location>
        <begin position="9"/>
        <end position="359"/>
    </location>
</feature>
<reference evidence="8" key="1">
    <citation type="journal article" date="2012" name="PLoS Genet.">
        <title>The genomes of the fungal plant pathogens Cladosporium fulvum and Dothistroma septosporum reveal adaptation to different hosts and lifestyles but also signatures of common ancestry.</title>
        <authorList>
            <person name="de Wit P.J.G.M."/>
            <person name="van der Burgt A."/>
            <person name="Oekmen B."/>
            <person name="Stergiopoulos I."/>
            <person name="Abd-Elsalam K.A."/>
            <person name="Aerts A.L."/>
            <person name="Bahkali A.H."/>
            <person name="Beenen H.G."/>
            <person name="Chettri P."/>
            <person name="Cox M.P."/>
            <person name="Datema E."/>
            <person name="de Vries R.P."/>
            <person name="Dhillon B."/>
            <person name="Ganley A.R."/>
            <person name="Griffiths S.A."/>
            <person name="Guo Y."/>
            <person name="Hamelin R.C."/>
            <person name="Henrissat B."/>
            <person name="Kabir M.S."/>
            <person name="Jashni M.K."/>
            <person name="Kema G."/>
            <person name="Klaubauf S."/>
            <person name="Lapidus A."/>
            <person name="Levasseur A."/>
            <person name="Lindquist E."/>
            <person name="Mehrabi R."/>
            <person name="Ohm R.A."/>
            <person name="Owen T.J."/>
            <person name="Salamov A."/>
            <person name="Schwelm A."/>
            <person name="Schijlen E."/>
            <person name="Sun H."/>
            <person name="van den Burg H.A."/>
            <person name="van Ham R.C.H.J."/>
            <person name="Zhang S."/>
            <person name="Goodwin S.B."/>
            <person name="Grigoriev I.V."/>
            <person name="Collemare J."/>
            <person name="Bradshaw R.E."/>
        </authorList>
    </citation>
    <scope>NUCLEOTIDE SEQUENCE [LARGE SCALE GENOMIC DNA]</scope>
    <source>
        <strain evidence="8">NZE10 / CBS 128990</strain>
    </source>
</reference>
<dbReference type="HOGENOM" id="CLU_009665_19_3_1"/>
<dbReference type="eggNOG" id="ENOG502SK0J">
    <property type="taxonomic scope" value="Eukaryota"/>
</dbReference>
<evidence type="ECO:0000256" key="2">
    <source>
        <dbReference type="ARBA" id="ARBA00022630"/>
    </source>
</evidence>
<dbReference type="AlphaFoldDB" id="M2WL96"/>
<dbReference type="InterPro" id="IPR050493">
    <property type="entry name" value="FAD-dep_Monooxygenase_BioMet"/>
</dbReference>
<proteinExistence type="inferred from homology"/>
<dbReference type="SUPFAM" id="SSF51905">
    <property type="entry name" value="FAD/NAD(P)-binding domain"/>
    <property type="match status" value="1"/>
</dbReference>
<dbReference type="PANTHER" id="PTHR13789:SF309">
    <property type="entry name" value="PUTATIVE (AFU_ORTHOLOGUE AFUA_6G14510)-RELATED"/>
    <property type="match status" value="1"/>
</dbReference>
<keyword evidence="5" id="KW-0503">Monooxygenase</keyword>
<dbReference type="GO" id="GO:0004497">
    <property type="term" value="F:monooxygenase activity"/>
    <property type="evidence" value="ECO:0007669"/>
    <property type="project" value="UniProtKB-KW"/>
</dbReference>
<dbReference type="InterPro" id="IPR036188">
    <property type="entry name" value="FAD/NAD-bd_sf"/>
</dbReference>
<evidence type="ECO:0000256" key="4">
    <source>
        <dbReference type="ARBA" id="ARBA00023002"/>
    </source>
</evidence>
<name>M2WL96_DOTSN</name>
<dbReference type="InterPro" id="IPR002938">
    <property type="entry name" value="FAD-bd"/>
</dbReference>
<keyword evidence="2" id="KW-0285">Flavoprotein</keyword>
<keyword evidence="3" id="KW-0274">FAD</keyword>
<dbReference type="PANTHER" id="PTHR13789">
    <property type="entry name" value="MONOOXYGENASE"/>
    <property type="match status" value="1"/>
</dbReference>
<dbReference type="PRINTS" id="PR00420">
    <property type="entry name" value="RNGMNOXGNASE"/>
</dbReference>
<evidence type="ECO:0000256" key="3">
    <source>
        <dbReference type="ARBA" id="ARBA00022827"/>
    </source>
</evidence>
<evidence type="ECO:0000256" key="5">
    <source>
        <dbReference type="ARBA" id="ARBA00023033"/>
    </source>
</evidence>
<evidence type="ECO:0000259" key="6">
    <source>
        <dbReference type="Pfam" id="PF01494"/>
    </source>
</evidence>
<reference evidence="7 8" key="2">
    <citation type="journal article" date="2012" name="PLoS Pathog.">
        <title>Diverse lifestyles and strategies of plant pathogenesis encoded in the genomes of eighteen Dothideomycetes fungi.</title>
        <authorList>
            <person name="Ohm R.A."/>
            <person name="Feau N."/>
            <person name="Henrissat B."/>
            <person name="Schoch C.L."/>
            <person name="Horwitz B.A."/>
            <person name="Barry K.W."/>
            <person name="Condon B.J."/>
            <person name="Copeland A.C."/>
            <person name="Dhillon B."/>
            <person name="Glaser F."/>
            <person name="Hesse C.N."/>
            <person name="Kosti I."/>
            <person name="LaButti K."/>
            <person name="Lindquist E.A."/>
            <person name="Lucas S."/>
            <person name="Salamov A.A."/>
            <person name="Bradshaw R.E."/>
            <person name="Ciuffetti L."/>
            <person name="Hamelin R.C."/>
            <person name="Kema G.H.J."/>
            <person name="Lawrence C."/>
            <person name="Scott J.A."/>
            <person name="Spatafora J.W."/>
            <person name="Turgeon B.G."/>
            <person name="de Wit P.J.G.M."/>
            <person name="Zhong S."/>
            <person name="Goodwin S.B."/>
            <person name="Grigoriev I.V."/>
        </authorList>
    </citation>
    <scope>NUCLEOTIDE SEQUENCE [LARGE SCALE GENOMIC DNA]</scope>
    <source>
        <strain evidence="8">NZE10 / CBS 128990</strain>
    </source>
</reference>
<sequence>MADFKPLHIVIVGAGLGGLAAAFCFARDGHHVGLYERKPAFEAKGGGIMLRPNATRYLRQWGLEIDFTAIADPSAGTTFFNSHTGDVIMHRPGLTFTIGGNPDWQTVRRETQIVFHEHAKSAGANLHWGVTISDVEEDSDGATATLSTGEKIKADIIFAADGIMSRLRPKIIPDAPQPNVGRTTLHQAEATEQDVLADKEAHDLVTTKDLEVYMSASGGGYVISSFKKSLGRHNAVFGIAEAADADERLWDEHGDIKYVRDYFKDVHPKLKAFLNIVTSCDRWRLAEMPDMPQWVSKGGRLVLLGDSAHAMYPDAAMGFSSIVEDIATLSYLLKEHQNKGIPTLTKIWQEVRIPRVNKLKAWANFNNKLYTKGLTPAKPEIKKQEAAHAEVASNEPESLKPDSNADFRSPAFVMWAYGYDAVGEVKKYMDGVGGQAQF</sequence>
<dbReference type="EMBL" id="KB446540">
    <property type="protein sequence ID" value="EME42798.1"/>
    <property type="molecule type" value="Genomic_DNA"/>
</dbReference>
<protein>
    <recommendedName>
        <fullName evidence="6">FAD-binding domain-containing protein</fullName>
    </recommendedName>
</protein>
<dbReference type="Pfam" id="PF01494">
    <property type="entry name" value="FAD_binding_3"/>
    <property type="match status" value="1"/>
</dbReference>
<accession>M2WL96</accession>
<comment type="similarity">
    <text evidence="1">Belongs to the paxM FAD-dependent monooxygenase family.</text>
</comment>
<dbReference type="OrthoDB" id="16820at2759"/>
<keyword evidence="8" id="KW-1185">Reference proteome</keyword>
<evidence type="ECO:0000313" key="7">
    <source>
        <dbReference type="EMBL" id="EME42798.1"/>
    </source>
</evidence>
<evidence type="ECO:0000256" key="1">
    <source>
        <dbReference type="ARBA" id="ARBA00007992"/>
    </source>
</evidence>